<evidence type="ECO:0000313" key="1">
    <source>
        <dbReference type="EMBL" id="ASW44485.1"/>
    </source>
</evidence>
<reference evidence="1 2" key="1">
    <citation type="submission" date="2016-08" db="EMBL/GenBank/DDBJ databases">
        <title>Complete Genome Sequence Of The Indigo Reducing Clostridium isatidis DSM15098.</title>
        <authorList>
            <person name="Little G.T."/>
            <person name="Minton N.P."/>
        </authorList>
    </citation>
    <scope>NUCLEOTIDE SEQUENCE [LARGE SCALE GENOMIC DNA]</scope>
    <source>
        <strain evidence="1 2">DSM 15098</strain>
    </source>
</reference>
<proteinExistence type="predicted"/>
<accession>A0A343JG27</accession>
<evidence type="ECO:0000313" key="2">
    <source>
        <dbReference type="Proteomes" id="UP000264883"/>
    </source>
</evidence>
<dbReference type="Proteomes" id="UP000264883">
    <property type="component" value="Chromosome"/>
</dbReference>
<dbReference type="RefSeq" id="WP_119866595.1">
    <property type="nucleotide sequence ID" value="NZ_CP016786.1"/>
</dbReference>
<dbReference type="EMBL" id="CP016786">
    <property type="protein sequence ID" value="ASW44485.1"/>
    <property type="molecule type" value="Genomic_DNA"/>
</dbReference>
<sequence length="115" mass="13598">MIKASELAKELGLYLKIVTSNKFFDTYNPFFNIFDEVEEPCRRILVLTPYKELEEVNDKNPADPIIEPMLIEGNIWLKEYPLTTNPRKINLDEIEITEEFYNKIKNMERGQTPLQ</sequence>
<organism evidence="1 2">
    <name type="scientific">Clostridium isatidis</name>
    <dbReference type="NCBI Taxonomy" id="182773"/>
    <lineage>
        <taxon>Bacteria</taxon>
        <taxon>Bacillati</taxon>
        <taxon>Bacillota</taxon>
        <taxon>Clostridia</taxon>
        <taxon>Eubacteriales</taxon>
        <taxon>Clostridiaceae</taxon>
        <taxon>Clostridium</taxon>
    </lineage>
</organism>
<name>A0A343JG27_9CLOT</name>
<dbReference type="OrthoDB" id="1911444at2"/>
<keyword evidence="2" id="KW-1185">Reference proteome</keyword>
<gene>
    <name evidence="1" type="ORF">BEN51_07420</name>
</gene>
<dbReference type="KEGG" id="cia:BEN51_07420"/>
<dbReference type="AlphaFoldDB" id="A0A343JG27"/>
<protein>
    <submittedName>
        <fullName evidence="1">Uncharacterized protein</fullName>
    </submittedName>
</protein>